<feature type="transmembrane region" description="Helical" evidence="4">
    <location>
        <begin position="240"/>
        <end position="265"/>
    </location>
</feature>
<feature type="transmembrane region" description="Helical" evidence="4">
    <location>
        <begin position="26"/>
        <end position="48"/>
    </location>
</feature>
<evidence type="ECO:0000256" key="2">
    <source>
        <dbReference type="ARBA" id="ARBA00022989"/>
    </source>
</evidence>
<dbReference type="PANTHER" id="PTHR23524:SF1">
    <property type="entry name" value="MRH DOMAIN-CONTAINING PROTEIN-RELATED"/>
    <property type="match status" value="1"/>
</dbReference>
<feature type="transmembrane region" description="Helical" evidence="4">
    <location>
        <begin position="60"/>
        <end position="82"/>
    </location>
</feature>
<gene>
    <name evidence="6" type="ORF">CU669_19450</name>
</gene>
<dbReference type="PANTHER" id="PTHR23524">
    <property type="entry name" value="TRANSPORTER, PUTATIVE (AFU_ORTHOLOGUE AFUA_8G04850)-RELATED"/>
    <property type="match status" value="1"/>
</dbReference>
<evidence type="ECO:0000256" key="3">
    <source>
        <dbReference type="ARBA" id="ARBA00023136"/>
    </source>
</evidence>
<dbReference type="Pfam" id="PF07690">
    <property type="entry name" value="MFS_1"/>
    <property type="match status" value="1"/>
</dbReference>
<evidence type="ECO:0000313" key="7">
    <source>
        <dbReference type="Proteomes" id="UP000251075"/>
    </source>
</evidence>
<accession>A0A364NT52</accession>
<dbReference type="InterPro" id="IPR036259">
    <property type="entry name" value="MFS_trans_sf"/>
</dbReference>
<dbReference type="PROSITE" id="PS50850">
    <property type="entry name" value="MFS"/>
    <property type="match status" value="1"/>
</dbReference>
<reference evidence="6 7" key="1">
    <citation type="submission" date="2017-11" db="EMBL/GenBank/DDBJ databases">
        <title>Draft genome sequence of magnetotactic bacterium Magnetospirillum kuznetsovii LBB-42.</title>
        <authorList>
            <person name="Grouzdev D.S."/>
            <person name="Rysina M.S."/>
            <person name="Baslerov R.V."/>
            <person name="Koziaeva V."/>
        </authorList>
    </citation>
    <scope>NUCLEOTIDE SEQUENCE [LARGE SCALE GENOMIC DNA]</scope>
    <source>
        <strain evidence="6 7">LBB-42</strain>
    </source>
</reference>
<feature type="transmembrane region" description="Helical" evidence="4">
    <location>
        <begin position="363"/>
        <end position="382"/>
    </location>
</feature>
<feature type="transmembrane region" description="Helical" evidence="4">
    <location>
        <begin position="88"/>
        <end position="108"/>
    </location>
</feature>
<dbReference type="SUPFAM" id="SSF103473">
    <property type="entry name" value="MFS general substrate transporter"/>
    <property type="match status" value="1"/>
</dbReference>
<keyword evidence="1 4" id="KW-0812">Transmembrane</keyword>
<feature type="domain" description="Major facilitator superfamily (MFS) profile" evidence="5">
    <location>
        <begin position="1"/>
        <end position="388"/>
    </location>
</feature>
<dbReference type="InterPro" id="IPR020846">
    <property type="entry name" value="MFS_dom"/>
</dbReference>
<evidence type="ECO:0000313" key="6">
    <source>
        <dbReference type="EMBL" id="RAU20248.1"/>
    </source>
</evidence>
<name>A0A364NT52_9PROT</name>
<comment type="caution">
    <text evidence="6">The sequence shown here is derived from an EMBL/GenBank/DDBJ whole genome shotgun (WGS) entry which is preliminary data.</text>
</comment>
<dbReference type="Proteomes" id="UP000251075">
    <property type="component" value="Unassembled WGS sequence"/>
</dbReference>
<keyword evidence="2 4" id="KW-1133">Transmembrane helix</keyword>
<feature type="transmembrane region" description="Helical" evidence="4">
    <location>
        <begin position="129"/>
        <end position="146"/>
    </location>
</feature>
<dbReference type="InterPro" id="IPR011701">
    <property type="entry name" value="MFS"/>
</dbReference>
<feature type="transmembrane region" description="Helical" evidence="4">
    <location>
        <begin position="272"/>
        <end position="292"/>
    </location>
</feature>
<feature type="transmembrane region" description="Helical" evidence="4">
    <location>
        <begin position="152"/>
        <end position="174"/>
    </location>
</feature>
<dbReference type="Gene3D" id="1.20.1250.20">
    <property type="entry name" value="MFS general substrate transporter like domains"/>
    <property type="match status" value="1"/>
</dbReference>
<keyword evidence="3 4" id="KW-0472">Membrane</keyword>
<sequence length="406" mass="43461">MTLAVGTQPLYLRSVLGVSPEVAGTINANIMVLAETLELFVVGAVGYLSDRFGRVRIMALGFIVAGIGALMAPFSSVISQALGGDGLLFYYLARLVLAVGIGAIWPQVTTLAGDYTSTANRSRLMANNAFMMAFGKTLVYVVLMQIPLHAGVVLTMLLISLTAFAGAGLSRFHLIDVAPRLHQSSIPWREIWMLLRTQSRLRLCFATSFLARSDMVITALFLMLWYVYFADILGVTDTAAAARGGLMIGFAGVVVMVSIPIWKIVMYRYGRVLAILVGLALSAMGFISMGLVGNPFDWFILLPVALTAAGQAGCFVAPQVLTVDVSPPNILGSVLGASNVVGGIGIIFFVQVGGFLFDTLGPTAPFIFVGIANALVLIYAIWVHKDGDTMTLTTNDLYPIFLDLKE</sequence>
<protein>
    <submittedName>
        <fullName evidence="6">MFS transporter</fullName>
    </submittedName>
</protein>
<dbReference type="OrthoDB" id="9788328at2"/>
<proteinExistence type="predicted"/>
<dbReference type="AlphaFoldDB" id="A0A364NT52"/>
<dbReference type="EMBL" id="PGTO01000029">
    <property type="protein sequence ID" value="RAU20248.1"/>
    <property type="molecule type" value="Genomic_DNA"/>
</dbReference>
<dbReference type="GO" id="GO:0022857">
    <property type="term" value="F:transmembrane transporter activity"/>
    <property type="evidence" value="ECO:0007669"/>
    <property type="project" value="InterPro"/>
</dbReference>
<organism evidence="6 7">
    <name type="scientific">Paramagnetospirillum kuznetsovii</name>
    <dbReference type="NCBI Taxonomy" id="2053833"/>
    <lineage>
        <taxon>Bacteria</taxon>
        <taxon>Pseudomonadati</taxon>
        <taxon>Pseudomonadota</taxon>
        <taxon>Alphaproteobacteria</taxon>
        <taxon>Rhodospirillales</taxon>
        <taxon>Magnetospirillaceae</taxon>
        <taxon>Paramagnetospirillum</taxon>
    </lineage>
</organism>
<feature type="transmembrane region" description="Helical" evidence="4">
    <location>
        <begin position="298"/>
        <end position="318"/>
    </location>
</feature>
<evidence type="ECO:0000259" key="5">
    <source>
        <dbReference type="PROSITE" id="PS50850"/>
    </source>
</evidence>
<evidence type="ECO:0000256" key="4">
    <source>
        <dbReference type="SAM" id="Phobius"/>
    </source>
</evidence>
<feature type="transmembrane region" description="Helical" evidence="4">
    <location>
        <begin position="330"/>
        <end position="357"/>
    </location>
</feature>
<evidence type="ECO:0000256" key="1">
    <source>
        <dbReference type="ARBA" id="ARBA00022692"/>
    </source>
</evidence>
<keyword evidence="7" id="KW-1185">Reference proteome</keyword>
<feature type="transmembrane region" description="Helical" evidence="4">
    <location>
        <begin position="203"/>
        <end position="228"/>
    </location>
</feature>
<dbReference type="NCBIfam" id="NF040986">
    <property type="entry name" value="MamH"/>
    <property type="match status" value="1"/>
</dbReference>